<evidence type="ECO:0000313" key="2">
    <source>
        <dbReference type="Proteomes" id="UP001054945"/>
    </source>
</evidence>
<sequence length="105" mass="11476">MDSLLFVRLSSWHRWCRASCVCASRARRYPLGRIGDALEIVLGHVPAAVLRHGRDGGGPDGLMLGTGRPHGHLLVLLVRVVVFRMTRRCARSSGRTCCGRSGTLP</sequence>
<dbReference type="Proteomes" id="UP001054945">
    <property type="component" value="Unassembled WGS sequence"/>
</dbReference>
<dbReference type="AlphaFoldDB" id="A0AAV4XV06"/>
<accession>A0AAV4XV06</accession>
<proteinExistence type="predicted"/>
<organism evidence="1 2">
    <name type="scientific">Caerostris extrusa</name>
    <name type="common">Bark spider</name>
    <name type="synonym">Caerostris bankana</name>
    <dbReference type="NCBI Taxonomy" id="172846"/>
    <lineage>
        <taxon>Eukaryota</taxon>
        <taxon>Metazoa</taxon>
        <taxon>Ecdysozoa</taxon>
        <taxon>Arthropoda</taxon>
        <taxon>Chelicerata</taxon>
        <taxon>Arachnida</taxon>
        <taxon>Araneae</taxon>
        <taxon>Araneomorphae</taxon>
        <taxon>Entelegynae</taxon>
        <taxon>Araneoidea</taxon>
        <taxon>Araneidae</taxon>
        <taxon>Caerostris</taxon>
    </lineage>
</organism>
<dbReference type="EMBL" id="BPLR01000993">
    <property type="protein sequence ID" value="GIY98991.1"/>
    <property type="molecule type" value="Genomic_DNA"/>
</dbReference>
<keyword evidence="2" id="KW-1185">Reference proteome</keyword>
<gene>
    <name evidence="1" type="ORF">CEXT_406871</name>
</gene>
<reference evidence="1 2" key="1">
    <citation type="submission" date="2021-06" db="EMBL/GenBank/DDBJ databases">
        <title>Caerostris extrusa draft genome.</title>
        <authorList>
            <person name="Kono N."/>
            <person name="Arakawa K."/>
        </authorList>
    </citation>
    <scope>NUCLEOTIDE SEQUENCE [LARGE SCALE GENOMIC DNA]</scope>
</reference>
<protein>
    <submittedName>
        <fullName evidence="1">Uncharacterized protein</fullName>
    </submittedName>
</protein>
<comment type="caution">
    <text evidence="1">The sequence shown here is derived from an EMBL/GenBank/DDBJ whole genome shotgun (WGS) entry which is preliminary data.</text>
</comment>
<name>A0AAV4XV06_CAEEX</name>
<evidence type="ECO:0000313" key="1">
    <source>
        <dbReference type="EMBL" id="GIY98991.1"/>
    </source>
</evidence>